<dbReference type="EMBL" id="ML179633">
    <property type="protein sequence ID" value="THU83934.1"/>
    <property type="molecule type" value="Genomic_DNA"/>
</dbReference>
<keyword evidence="1" id="KW-0378">Hydrolase</keyword>
<proteinExistence type="predicted"/>
<evidence type="ECO:0000313" key="2">
    <source>
        <dbReference type="Proteomes" id="UP000297245"/>
    </source>
</evidence>
<dbReference type="Proteomes" id="UP000297245">
    <property type="component" value="Unassembled WGS sequence"/>
</dbReference>
<dbReference type="AlphaFoldDB" id="A0A4S8L5N9"/>
<evidence type="ECO:0000313" key="1">
    <source>
        <dbReference type="EMBL" id="THU83934.1"/>
    </source>
</evidence>
<dbReference type="InterPro" id="IPR029058">
    <property type="entry name" value="AB_hydrolase_fold"/>
</dbReference>
<organism evidence="1 2">
    <name type="scientific">Dendrothele bispora (strain CBS 962.96)</name>
    <dbReference type="NCBI Taxonomy" id="1314807"/>
    <lineage>
        <taxon>Eukaryota</taxon>
        <taxon>Fungi</taxon>
        <taxon>Dikarya</taxon>
        <taxon>Basidiomycota</taxon>
        <taxon>Agaricomycotina</taxon>
        <taxon>Agaricomycetes</taxon>
        <taxon>Agaricomycetidae</taxon>
        <taxon>Agaricales</taxon>
        <taxon>Agaricales incertae sedis</taxon>
        <taxon>Dendrothele</taxon>
    </lineage>
</organism>
<name>A0A4S8L5N9_DENBC</name>
<dbReference type="SUPFAM" id="SSF53474">
    <property type="entry name" value="alpha/beta-Hydrolases"/>
    <property type="match status" value="1"/>
</dbReference>
<dbReference type="OrthoDB" id="19657at2759"/>
<keyword evidence="2" id="KW-1185">Reference proteome</keyword>
<dbReference type="GO" id="GO:0016787">
    <property type="term" value="F:hydrolase activity"/>
    <property type="evidence" value="ECO:0007669"/>
    <property type="project" value="UniProtKB-KW"/>
</dbReference>
<dbReference type="Gene3D" id="3.40.50.1820">
    <property type="entry name" value="alpha/beta hydrolase"/>
    <property type="match status" value="1"/>
</dbReference>
<sequence length="471" mass="52044">MPFVDLHSGDDYASIYYITNTPLGNVGGFDPKKPTIIMLHPTYMDSKWLDNQFGDPRLDKNYNLIAFDMRVSGDSTCRPNGKHDSWVEAADLAFCHMSLELPPCHVLACESISVNCALRFAILFPDMCLSLTLINVPAPTELGWVFTALDEVTQALCYAEDLESFEHAAMEAVRFTVGSDCDTDLQDDLIAYWEVNMAPTRRVRAVEQMNVIMNRVPLKPYMLKHITQPVLIIQGERNETCPVKFAERLVADLVNAKNGAVLYTVKGGTGALSIIPGTASIANQVFAKFVSRFKYDDVNMEPVSIPTEERMAEALAKLSELMADSSITSRNPMSSLSFSCLSADAVKGQTESLALYRKGQSTAFTPVGPDGVPIRRFSERKKEHWFQGERDGISYAGASFLPLKLGKHDLEHEKQLPLPVSDPISTDVQQGRLRRATISPSSIDKQVIKGSMAKVVGSNSNPASLQRLLNK</sequence>
<accession>A0A4S8L5N9</accession>
<protein>
    <submittedName>
        <fullName evidence="1">Alpha/beta-hydrolase</fullName>
    </submittedName>
</protein>
<gene>
    <name evidence="1" type="ORF">K435DRAFT_733672</name>
</gene>
<reference evidence="1 2" key="1">
    <citation type="journal article" date="2019" name="Nat. Ecol. Evol.">
        <title>Megaphylogeny resolves global patterns of mushroom evolution.</title>
        <authorList>
            <person name="Varga T."/>
            <person name="Krizsan K."/>
            <person name="Foldi C."/>
            <person name="Dima B."/>
            <person name="Sanchez-Garcia M."/>
            <person name="Sanchez-Ramirez S."/>
            <person name="Szollosi G.J."/>
            <person name="Szarkandi J.G."/>
            <person name="Papp V."/>
            <person name="Albert L."/>
            <person name="Andreopoulos W."/>
            <person name="Angelini C."/>
            <person name="Antonin V."/>
            <person name="Barry K.W."/>
            <person name="Bougher N.L."/>
            <person name="Buchanan P."/>
            <person name="Buyck B."/>
            <person name="Bense V."/>
            <person name="Catcheside P."/>
            <person name="Chovatia M."/>
            <person name="Cooper J."/>
            <person name="Damon W."/>
            <person name="Desjardin D."/>
            <person name="Finy P."/>
            <person name="Geml J."/>
            <person name="Haridas S."/>
            <person name="Hughes K."/>
            <person name="Justo A."/>
            <person name="Karasinski D."/>
            <person name="Kautmanova I."/>
            <person name="Kiss B."/>
            <person name="Kocsube S."/>
            <person name="Kotiranta H."/>
            <person name="LaButti K.M."/>
            <person name="Lechner B.E."/>
            <person name="Liimatainen K."/>
            <person name="Lipzen A."/>
            <person name="Lukacs Z."/>
            <person name="Mihaltcheva S."/>
            <person name="Morgado L.N."/>
            <person name="Niskanen T."/>
            <person name="Noordeloos M.E."/>
            <person name="Ohm R.A."/>
            <person name="Ortiz-Santana B."/>
            <person name="Ovrebo C."/>
            <person name="Racz N."/>
            <person name="Riley R."/>
            <person name="Savchenko A."/>
            <person name="Shiryaev A."/>
            <person name="Soop K."/>
            <person name="Spirin V."/>
            <person name="Szebenyi C."/>
            <person name="Tomsovsky M."/>
            <person name="Tulloss R.E."/>
            <person name="Uehling J."/>
            <person name="Grigoriev I.V."/>
            <person name="Vagvolgyi C."/>
            <person name="Papp T."/>
            <person name="Martin F.M."/>
            <person name="Miettinen O."/>
            <person name="Hibbett D.S."/>
            <person name="Nagy L.G."/>
        </authorList>
    </citation>
    <scope>NUCLEOTIDE SEQUENCE [LARGE SCALE GENOMIC DNA]</scope>
    <source>
        <strain evidence="1 2">CBS 962.96</strain>
    </source>
</reference>